<keyword evidence="6" id="KW-0326">Glycosidase</keyword>
<dbReference type="PROSITE" id="PS00659">
    <property type="entry name" value="GLYCOSYL_HYDROL_F5"/>
    <property type="match status" value="2"/>
</dbReference>
<keyword evidence="2" id="KW-0732">Signal</keyword>
<dbReference type="SUPFAM" id="SSF51445">
    <property type="entry name" value="(Trans)glycosidases"/>
    <property type="match status" value="2"/>
</dbReference>
<dbReference type="InterPro" id="IPR008979">
    <property type="entry name" value="Galactose-bd-like_sf"/>
</dbReference>
<keyword evidence="11" id="KW-1185">Reference proteome</keyword>
<dbReference type="InterPro" id="IPR001547">
    <property type="entry name" value="Glyco_hydro_5"/>
</dbReference>
<evidence type="ECO:0000256" key="4">
    <source>
        <dbReference type="ARBA" id="ARBA00023001"/>
    </source>
</evidence>
<dbReference type="Gene3D" id="3.20.20.80">
    <property type="entry name" value="Glycosidases"/>
    <property type="match status" value="2"/>
</dbReference>
<dbReference type="InterPro" id="IPR005084">
    <property type="entry name" value="CBM6"/>
</dbReference>
<feature type="compositionally biased region" description="Low complexity" evidence="8">
    <location>
        <begin position="479"/>
        <end position="494"/>
    </location>
</feature>
<keyword evidence="7" id="KW-0624">Polysaccharide degradation</keyword>
<comment type="similarity">
    <text evidence="1">Belongs to the glycosyl hydrolase 5 (cellulase A) family.</text>
</comment>
<evidence type="ECO:0000256" key="2">
    <source>
        <dbReference type="ARBA" id="ARBA00022729"/>
    </source>
</evidence>
<dbReference type="Gene3D" id="2.60.120.260">
    <property type="entry name" value="Galactose-binding domain-like"/>
    <property type="match status" value="2"/>
</dbReference>
<dbReference type="InterPro" id="IPR050386">
    <property type="entry name" value="Glycosyl_hydrolase_5"/>
</dbReference>
<evidence type="ECO:0000256" key="1">
    <source>
        <dbReference type="ARBA" id="ARBA00005641"/>
    </source>
</evidence>
<dbReference type="SMART" id="SM00606">
    <property type="entry name" value="CBD_IV"/>
    <property type="match status" value="2"/>
</dbReference>
<reference evidence="10 11" key="1">
    <citation type="submission" date="2020-12" db="EMBL/GenBank/DDBJ databases">
        <title>Oil enriched cultivation method for isolating marine PHA-producing bacteria.</title>
        <authorList>
            <person name="Zheng W."/>
            <person name="Yu S."/>
            <person name="Huang Y."/>
        </authorList>
    </citation>
    <scope>NUCLEOTIDE SEQUENCE [LARGE SCALE GENOMIC DNA]</scope>
    <source>
        <strain evidence="10 11">SN0-2</strain>
    </source>
</reference>
<evidence type="ECO:0000259" key="9">
    <source>
        <dbReference type="PROSITE" id="PS51175"/>
    </source>
</evidence>
<keyword evidence="4" id="KW-0136">Cellulose degradation</keyword>
<dbReference type="EMBL" id="JAEKJR010000002">
    <property type="protein sequence ID" value="MBN8430992.1"/>
    <property type="molecule type" value="Genomic_DNA"/>
</dbReference>
<dbReference type="Pfam" id="PF00150">
    <property type="entry name" value="Cellulase"/>
    <property type="match status" value="2"/>
</dbReference>
<name>A0ABS3E6S8_9GAMM</name>
<dbReference type="PANTHER" id="PTHR31297:SF41">
    <property type="entry name" value="ENDOGLUCANASE, PUTATIVE (AFU_ORTHOLOGUE AFUA_5G01830)-RELATED"/>
    <property type="match status" value="1"/>
</dbReference>
<dbReference type="InterPro" id="IPR018087">
    <property type="entry name" value="Glyco_hydro_5_CS"/>
</dbReference>
<comment type="caution">
    <text evidence="10">The sequence shown here is derived from an EMBL/GenBank/DDBJ whole genome shotgun (WGS) entry which is preliminary data.</text>
</comment>
<dbReference type="PROSITE" id="PS51175">
    <property type="entry name" value="CBM6"/>
    <property type="match status" value="2"/>
</dbReference>
<accession>A0ABS3E6S8</accession>
<dbReference type="Pfam" id="PF03422">
    <property type="entry name" value="CBM_6"/>
    <property type="match status" value="2"/>
</dbReference>
<feature type="region of interest" description="Disordered" evidence="8">
    <location>
        <begin position="479"/>
        <end position="505"/>
    </location>
</feature>
<gene>
    <name evidence="10" type="ORF">JF535_09030</name>
</gene>
<organism evidence="10 11">
    <name type="scientific">Microbulbifer salipaludis</name>
    <dbReference type="NCBI Taxonomy" id="187980"/>
    <lineage>
        <taxon>Bacteria</taxon>
        <taxon>Pseudomonadati</taxon>
        <taxon>Pseudomonadota</taxon>
        <taxon>Gammaproteobacteria</taxon>
        <taxon>Cellvibrionales</taxon>
        <taxon>Microbulbiferaceae</taxon>
        <taxon>Microbulbifer</taxon>
    </lineage>
</organism>
<feature type="domain" description="CBM6" evidence="9">
    <location>
        <begin position="355"/>
        <end position="476"/>
    </location>
</feature>
<keyword evidence="3" id="KW-0378">Hydrolase</keyword>
<dbReference type="Proteomes" id="UP000664293">
    <property type="component" value="Unassembled WGS sequence"/>
</dbReference>
<keyword evidence="5" id="KW-0119">Carbohydrate metabolism</keyword>
<evidence type="ECO:0000313" key="11">
    <source>
        <dbReference type="Proteomes" id="UP000664293"/>
    </source>
</evidence>
<dbReference type="InterPro" id="IPR006584">
    <property type="entry name" value="Cellulose-bd_IV"/>
</dbReference>
<dbReference type="CDD" id="cd04080">
    <property type="entry name" value="CBM6_cellulase-like"/>
    <property type="match status" value="2"/>
</dbReference>
<evidence type="ECO:0000256" key="3">
    <source>
        <dbReference type="ARBA" id="ARBA00022801"/>
    </source>
</evidence>
<dbReference type="PANTHER" id="PTHR31297">
    <property type="entry name" value="GLUCAN ENDO-1,6-BETA-GLUCOSIDASE B"/>
    <property type="match status" value="1"/>
</dbReference>
<proteinExistence type="inferred from homology"/>
<dbReference type="SUPFAM" id="SSF49785">
    <property type="entry name" value="Galactose-binding domain-like"/>
    <property type="match status" value="2"/>
</dbReference>
<evidence type="ECO:0000256" key="8">
    <source>
        <dbReference type="SAM" id="MobiDB-lite"/>
    </source>
</evidence>
<protein>
    <submittedName>
        <fullName evidence="10">Cellulase family glycosylhydrolase</fullName>
    </submittedName>
</protein>
<sequence>MNSSSGDHSSSVRQLSGLPLAILFALTGLAFTSPTSAAVEPLRVEGNKVLVGGQVKSLEGISLFWSNTGWGAEKWYTASEVMRIKNEFGANIIRAAIGHGEPGGVQEDWHANMARLDTVIQAAIDNDLYVIVDYHSHIAHTNWEAADAFFSEVAQKWGRYDNVIYEIYNEPVYADGQGGTYADWDINLKPYAEHVGQTIRSIDPDNLIVMGSPKWSQDVDIVSTNPANVSNMAYAIHFYANEHTSWLREKAQVALSNGIALFATEWGMVNANGAGPINYDETWAWIDFLRDNGISHTGWAYHDKALNYLGEVESSSYFSSDGSLKDSGVFIKEILGSGTGAAIVEGPCLTGSGGLTIEAENFCLASGIQFETSSDFGGGQNAGWVDDGDWLTFDVDLAQAGTATVTYRVASAVGGGRIQLEQGGGAVTYGAVDVPNTGDWQSWIDITHEVTLPAGPQTLGVAADIGGWNLNWMRIDTASSSGSSSSSSSSSGSSSGSGSGSGGATLHVEAENWREAGDVQTESTSDIGGGLNVGWIDAGDWMTYNVAVPASSTGNYQISYRVASPAGGSLQLEQPGGTVAYGSLVVPATGDWQSWTTIAHNVILPAGTTELAIAVTGGGWNFNWFEVQAQDGNGCTDDPSCLDDDNDGVVNSADACPDTAPSTPVNAVGCPLLQDNGITATVAAAAMGKGFNLGQMFESDQHPRTFAAAKAKIDSYYNQGFRNVRIPVSWTISIGGSTLVNDTNTGDVDRSHPRLAVIEQVVDYALSLPGMYVVLNTHHEVPIKDNDAWWTLERLWADIADIFGDRDHRLMFEILNEPHKSSGSKDPMDPWQLRNMTGKAYDRIRAVNPQRIVIIGGNHWFGAHEMAQTWPDLNEVGGGGDAYLMATFHHYNPWSFNGDNQGDYADNWTDSDIAGPMDEMNAWASTVGNGMPVYIGEWGVGWGSRYETMECNNVRMWYQKFDSEFASAKSQPTSVWDDGGWFKIFDHGSNSFANNLYQCIDGTCDWSGDFSRNSGCW</sequence>
<evidence type="ECO:0000256" key="5">
    <source>
        <dbReference type="ARBA" id="ARBA00023277"/>
    </source>
</evidence>
<evidence type="ECO:0000313" key="10">
    <source>
        <dbReference type="EMBL" id="MBN8430992.1"/>
    </source>
</evidence>
<evidence type="ECO:0000256" key="7">
    <source>
        <dbReference type="ARBA" id="ARBA00023326"/>
    </source>
</evidence>
<evidence type="ECO:0000256" key="6">
    <source>
        <dbReference type="ARBA" id="ARBA00023295"/>
    </source>
</evidence>
<feature type="domain" description="CBM6" evidence="9">
    <location>
        <begin position="506"/>
        <end position="628"/>
    </location>
</feature>
<dbReference type="InterPro" id="IPR017853">
    <property type="entry name" value="GH"/>
</dbReference>